<dbReference type="Proteomes" id="UP000287651">
    <property type="component" value="Unassembled WGS sequence"/>
</dbReference>
<accession>A0A426YW87</accession>
<organism evidence="2 3">
    <name type="scientific">Ensete ventricosum</name>
    <name type="common">Abyssinian banana</name>
    <name type="synonym">Musa ensete</name>
    <dbReference type="NCBI Taxonomy" id="4639"/>
    <lineage>
        <taxon>Eukaryota</taxon>
        <taxon>Viridiplantae</taxon>
        <taxon>Streptophyta</taxon>
        <taxon>Embryophyta</taxon>
        <taxon>Tracheophyta</taxon>
        <taxon>Spermatophyta</taxon>
        <taxon>Magnoliopsida</taxon>
        <taxon>Liliopsida</taxon>
        <taxon>Zingiberales</taxon>
        <taxon>Musaceae</taxon>
        <taxon>Ensete</taxon>
    </lineage>
</organism>
<evidence type="ECO:0000313" key="2">
    <source>
        <dbReference type="EMBL" id="RRT55985.1"/>
    </source>
</evidence>
<sequence>GTEIVTTKEKRDITKRRRGAKIEIAKTNTGRAVVGVTLGLFPCRPAFPVTKEERAVWYPKDFSTCILICGSGQLGTRRLVSSKPPPSDAAAVPGGGESSRGTDLLLTKGVRSVPSALESAGNVRIATALESNNSQKLLSRTRHRTTAAPVLLLLAIEASPSRYSSHRRRLTHPGIRASTSEEERGREREVVMAALVCRKLQLAPFKRVGGRTPARDLRYNIRNTTGTTPSMAGAVFLVSHLNQGLFASLFVFIALTWNHSKQMVVQTRLINLVVINQTAGRCTNKVLIIESSSLLPTIINLSLLSLSTRVPIEYLRL</sequence>
<evidence type="ECO:0000313" key="3">
    <source>
        <dbReference type="Proteomes" id="UP000287651"/>
    </source>
</evidence>
<name>A0A426YW87_ENSVE</name>
<protein>
    <submittedName>
        <fullName evidence="2">Uncharacterized protein</fullName>
    </submittedName>
</protein>
<dbReference type="EMBL" id="AMZH03009829">
    <property type="protein sequence ID" value="RRT55985.1"/>
    <property type="molecule type" value="Genomic_DNA"/>
</dbReference>
<evidence type="ECO:0000256" key="1">
    <source>
        <dbReference type="SAM" id="MobiDB-lite"/>
    </source>
</evidence>
<reference evidence="2 3" key="1">
    <citation type="journal article" date="2014" name="Agronomy (Basel)">
        <title>A Draft Genome Sequence for Ensete ventricosum, the Drought-Tolerant Tree Against Hunger.</title>
        <authorList>
            <person name="Harrison J."/>
            <person name="Moore K.A."/>
            <person name="Paszkiewicz K."/>
            <person name="Jones T."/>
            <person name="Grant M."/>
            <person name="Ambacheew D."/>
            <person name="Muzemil S."/>
            <person name="Studholme D.J."/>
        </authorList>
    </citation>
    <scope>NUCLEOTIDE SEQUENCE [LARGE SCALE GENOMIC DNA]</scope>
</reference>
<dbReference type="AlphaFoldDB" id="A0A426YW87"/>
<proteinExistence type="predicted"/>
<comment type="caution">
    <text evidence="2">The sequence shown here is derived from an EMBL/GenBank/DDBJ whole genome shotgun (WGS) entry which is preliminary data.</text>
</comment>
<feature type="non-terminal residue" evidence="2">
    <location>
        <position position="1"/>
    </location>
</feature>
<gene>
    <name evidence="2" type="ORF">B296_00041467</name>
</gene>
<feature type="region of interest" description="Disordered" evidence="1">
    <location>
        <begin position="78"/>
        <end position="102"/>
    </location>
</feature>